<dbReference type="AlphaFoldDB" id="A0A7X9IJP5"/>
<evidence type="ECO:0000313" key="1">
    <source>
        <dbReference type="EMBL" id="NMC62860.1"/>
    </source>
</evidence>
<organism evidence="1 2">
    <name type="scientific">SAR324 cluster bacterium</name>
    <dbReference type="NCBI Taxonomy" id="2024889"/>
    <lineage>
        <taxon>Bacteria</taxon>
        <taxon>Deltaproteobacteria</taxon>
        <taxon>SAR324 cluster</taxon>
    </lineage>
</organism>
<protein>
    <submittedName>
        <fullName evidence="1">Uncharacterized protein</fullName>
    </submittedName>
</protein>
<evidence type="ECO:0000313" key="2">
    <source>
        <dbReference type="Proteomes" id="UP000524246"/>
    </source>
</evidence>
<sequence length="558" mass="64205">MPSTKTDPTLSMPSGMPIDLLAAGISRISPDFELDWKEYFLPNPGEDFYPRTVRKIVPTCGLAGAHTYDFHATLKTLDKELQLNLDETDSFVLSQMLTELSTATRFRQDLHMDKAYGENSAVHSSHCLILMTEMFRRAGLLSPESQTEQISRLRVICTLGCLVHDMGEILGEISSLAQRTNYNIAEDVGNRIERRIFEHALRLAYYSDQKNDPTIFSSSIQELRHRFSIARSEMRGLDDFQQILRKYSVDLSAPYEGRVRFFLRIFDIVEGVRSENDNKEELFCGYAVKLVEHIQGTRHLNRFADHRVLESQSKRIPKWSRSRVRSFDGPILPTLEFQNENTSRSSSNTTLRLTLPTSLVTSLRIVKGLKYNEEGLGELFRCFGDNEDLLALAKTIRNTCYQSTIEWLSCGNVVIDREATTIDPELKRLQEELWFGHLQQNGQRMPLGGREIPKILGRIEGLLLREQRKNIKRHKILRSRLCHLRRGDKDDAVLLGRARHKLLPVETSARLMSLYQTALNRDYIPKPGEVLGLCRTLPRELCNFDLFDWSQAPRWQDS</sequence>
<dbReference type="EMBL" id="JAAZON010000297">
    <property type="protein sequence ID" value="NMC62860.1"/>
    <property type="molecule type" value="Genomic_DNA"/>
</dbReference>
<reference evidence="1 2" key="1">
    <citation type="journal article" date="2020" name="Biotechnol. Biofuels">
        <title>New insights from the biogas microbiome by comprehensive genome-resolved metagenomics of nearly 1600 species originating from multiple anaerobic digesters.</title>
        <authorList>
            <person name="Campanaro S."/>
            <person name="Treu L."/>
            <person name="Rodriguez-R L.M."/>
            <person name="Kovalovszki A."/>
            <person name="Ziels R.M."/>
            <person name="Maus I."/>
            <person name="Zhu X."/>
            <person name="Kougias P.G."/>
            <person name="Basile A."/>
            <person name="Luo G."/>
            <person name="Schluter A."/>
            <person name="Konstantinidis K.T."/>
            <person name="Angelidaki I."/>
        </authorList>
    </citation>
    <scope>NUCLEOTIDE SEQUENCE [LARGE SCALE GENOMIC DNA]</scope>
    <source>
        <strain evidence="1">AS27yjCOA_65</strain>
    </source>
</reference>
<accession>A0A7X9IJP5</accession>
<proteinExistence type="predicted"/>
<name>A0A7X9IJP5_9DELT</name>
<dbReference type="Proteomes" id="UP000524246">
    <property type="component" value="Unassembled WGS sequence"/>
</dbReference>
<comment type="caution">
    <text evidence="1">The sequence shown here is derived from an EMBL/GenBank/DDBJ whole genome shotgun (WGS) entry which is preliminary data.</text>
</comment>
<gene>
    <name evidence="1" type="ORF">GYA55_06785</name>
</gene>